<dbReference type="Pfam" id="PF00005">
    <property type="entry name" value="ABC_tran"/>
    <property type="match status" value="1"/>
</dbReference>
<evidence type="ECO:0000256" key="4">
    <source>
        <dbReference type="ARBA" id="ARBA00022475"/>
    </source>
</evidence>
<evidence type="ECO:0000256" key="1">
    <source>
        <dbReference type="ARBA" id="ARBA00004202"/>
    </source>
</evidence>
<evidence type="ECO:0000256" key="2">
    <source>
        <dbReference type="ARBA" id="ARBA00005417"/>
    </source>
</evidence>
<organism evidence="10 11">
    <name type="scientific">Hungatella hathewayi WAL-18680</name>
    <dbReference type="NCBI Taxonomy" id="742737"/>
    <lineage>
        <taxon>Bacteria</taxon>
        <taxon>Bacillati</taxon>
        <taxon>Bacillota</taxon>
        <taxon>Clostridia</taxon>
        <taxon>Lachnospirales</taxon>
        <taxon>Lachnospiraceae</taxon>
        <taxon>Hungatella</taxon>
    </lineage>
</organism>
<keyword evidence="11" id="KW-1185">Reference proteome</keyword>
<dbReference type="EMBL" id="ADLN01000033">
    <property type="protein sequence ID" value="EHI60166.1"/>
    <property type="molecule type" value="Genomic_DNA"/>
</dbReference>
<keyword evidence="6" id="KW-0067">ATP-binding</keyword>
<evidence type="ECO:0000256" key="5">
    <source>
        <dbReference type="ARBA" id="ARBA00022741"/>
    </source>
</evidence>
<evidence type="ECO:0000256" key="3">
    <source>
        <dbReference type="ARBA" id="ARBA00022448"/>
    </source>
</evidence>
<keyword evidence="7" id="KW-1278">Translocase</keyword>
<dbReference type="PROSITE" id="PS00211">
    <property type="entry name" value="ABC_TRANSPORTER_1"/>
    <property type="match status" value="1"/>
</dbReference>
<comment type="similarity">
    <text evidence="2">Belongs to the ABC transporter superfamily.</text>
</comment>
<evidence type="ECO:0000313" key="11">
    <source>
        <dbReference type="Proteomes" id="UP000005384"/>
    </source>
</evidence>
<dbReference type="GO" id="GO:0005524">
    <property type="term" value="F:ATP binding"/>
    <property type="evidence" value="ECO:0007669"/>
    <property type="project" value="UniProtKB-KW"/>
</dbReference>
<dbReference type="InterPro" id="IPR050095">
    <property type="entry name" value="ECF_ABC_transporter_ATP-bd"/>
</dbReference>
<dbReference type="SMART" id="SM00382">
    <property type="entry name" value="AAA"/>
    <property type="match status" value="1"/>
</dbReference>
<feature type="domain" description="ABC transporter" evidence="9">
    <location>
        <begin position="6"/>
        <end position="245"/>
    </location>
</feature>
<keyword evidence="5" id="KW-0547">Nucleotide-binding</keyword>
<dbReference type="OrthoDB" id="501320at2"/>
<dbReference type="GO" id="GO:0043190">
    <property type="term" value="C:ATP-binding cassette (ABC) transporter complex"/>
    <property type="evidence" value="ECO:0007669"/>
    <property type="project" value="TreeGrafter"/>
</dbReference>
<evidence type="ECO:0000256" key="8">
    <source>
        <dbReference type="ARBA" id="ARBA00023136"/>
    </source>
</evidence>
<dbReference type="CDD" id="cd03225">
    <property type="entry name" value="ABC_cobalt_CbiO_domain1"/>
    <property type="match status" value="1"/>
</dbReference>
<dbReference type="PROSITE" id="PS50893">
    <property type="entry name" value="ABC_TRANSPORTER_2"/>
    <property type="match status" value="1"/>
</dbReference>
<proteinExistence type="inferred from homology"/>
<dbReference type="GO" id="GO:0042626">
    <property type="term" value="F:ATPase-coupled transmembrane transporter activity"/>
    <property type="evidence" value="ECO:0007669"/>
    <property type="project" value="TreeGrafter"/>
</dbReference>
<gene>
    <name evidence="10" type="ORF">HMPREF9473_01838</name>
</gene>
<dbReference type="InterPro" id="IPR003593">
    <property type="entry name" value="AAA+_ATPase"/>
</dbReference>
<dbReference type="SUPFAM" id="SSF52540">
    <property type="entry name" value="P-loop containing nucleoside triphosphate hydrolases"/>
    <property type="match status" value="1"/>
</dbReference>
<sequence length="288" mass="32178">MGKPIIEVEHYSFVYEGTEKKVLEDVSFTIEEGDFVGIIGCNKAGKTTLCQSMVGILPFIMGGDWDGSITVDGRNLNDSNGKGVADIIGIIFQDAESQFTQETVEDELAFAMCNFGYEREVMRERILYASKACGLEDMLNRSPLKLSGGQQQRLAIACILALQPRVIILDESTSQLDPLGRDEVFQLVTKLHAKGTTVIMVDHNIEKIAEYADKVLVLHEGKVVVYDDTHKVFQQKELLQEHFVRVPQVTEAALRMEEQLGISEAPIELETAKKVFAPLRGGMRWRKP</sequence>
<comment type="caution">
    <text evidence="10">The sequence shown here is derived from an EMBL/GenBank/DDBJ whole genome shotgun (WGS) entry which is preliminary data.</text>
</comment>
<evidence type="ECO:0000256" key="6">
    <source>
        <dbReference type="ARBA" id="ARBA00022840"/>
    </source>
</evidence>
<dbReference type="GO" id="GO:0016887">
    <property type="term" value="F:ATP hydrolysis activity"/>
    <property type="evidence" value="ECO:0007669"/>
    <property type="project" value="InterPro"/>
</dbReference>
<evidence type="ECO:0000259" key="9">
    <source>
        <dbReference type="PROSITE" id="PS50893"/>
    </source>
</evidence>
<dbReference type="PANTHER" id="PTHR43553:SF27">
    <property type="entry name" value="ENERGY-COUPLING FACTOR TRANSPORTER ATP-BINDING PROTEIN ECFA2"/>
    <property type="match status" value="1"/>
</dbReference>
<comment type="subcellular location">
    <subcellularLocation>
        <location evidence="1">Cell membrane</location>
        <topology evidence="1">Peripheral membrane protein</topology>
    </subcellularLocation>
</comment>
<keyword evidence="4" id="KW-1003">Cell membrane</keyword>
<dbReference type="InterPro" id="IPR003439">
    <property type="entry name" value="ABC_transporter-like_ATP-bd"/>
</dbReference>
<reference evidence="10 11" key="1">
    <citation type="submission" date="2011-08" db="EMBL/GenBank/DDBJ databases">
        <title>The Genome Sequence of Clostridium hathewayi WAL-18680.</title>
        <authorList>
            <consortium name="The Broad Institute Genome Sequencing Platform"/>
            <person name="Earl A."/>
            <person name="Ward D."/>
            <person name="Feldgarden M."/>
            <person name="Gevers D."/>
            <person name="Finegold S.M."/>
            <person name="Summanen P.H."/>
            <person name="Molitoris D.R."/>
            <person name="Song M."/>
            <person name="Daigneault M."/>
            <person name="Allen-Vercoe E."/>
            <person name="Young S.K."/>
            <person name="Zeng Q."/>
            <person name="Gargeya S."/>
            <person name="Fitzgerald M."/>
            <person name="Haas B."/>
            <person name="Abouelleil A."/>
            <person name="Alvarado L."/>
            <person name="Arachchi H.M."/>
            <person name="Berlin A."/>
            <person name="Brown A."/>
            <person name="Chapman S.B."/>
            <person name="Chen Z."/>
            <person name="Dunbar C."/>
            <person name="Freedman E."/>
            <person name="Gearin G."/>
            <person name="Gellesch M."/>
            <person name="Goldberg J."/>
            <person name="Griggs A."/>
            <person name="Gujja S."/>
            <person name="Heiman D."/>
            <person name="Howarth C."/>
            <person name="Larson L."/>
            <person name="Lui A."/>
            <person name="MacDonald P.J.P."/>
            <person name="Montmayeur A."/>
            <person name="Murphy C."/>
            <person name="Neiman D."/>
            <person name="Pearson M."/>
            <person name="Priest M."/>
            <person name="Roberts A."/>
            <person name="Saif S."/>
            <person name="Shea T."/>
            <person name="Shenoy N."/>
            <person name="Sisk P."/>
            <person name="Stolte C."/>
            <person name="Sykes S."/>
            <person name="Wortman J."/>
            <person name="Nusbaum C."/>
            <person name="Birren B."/>
        </authorList>
    </citation>
    <scope>NUCLEOTIDE SEQUENCE [LARGE SCALE GENOMIC DNA]</scope>
    <source>
        <strain evidence="10 11">WAL-18680</strain>
    </source>
</reference>
<dbReference type="AlphaFoldDB" id="G5IEB1"/>
<dbReference type="HOGENOM" id="CLU_000604_1_22_9"/>
<dbReference type="Gene3D" id="3.40.50.300">
    <property type="entry name" value="P-loop containing nucleotide triphosphate hydrolases"/>
    <property type="match status" value="1"/>
</dbReference>
<dbReference type="FunFam" id="3.40.50.300:FF:000224">
    <property type="entry name" value="Energy-coupling factor transporter ATP-binding protein EcfA"/>
    <property type="match status" value="1"/>
</dbReference>
<keyword evidence="8" id="KW-0472">Membrane</keyword>
<dbReference type="InterPro" id="IPR027417">
    <property type="entry name" value="P-loop_NTPase"/>
</dbReference>
<keyword evidence="3" id="KW-0813">Transport</keyword>
<evidence type="ECO:0000256" key="7">
    <source>
        <dbReference type="ARBA" id="ARBA00022967"/>
    </source>
</evidence>
<dbReference type="PATRIC" id="fig|742737.3.peg.1864"/>
<accession>G5IEB1</accession>
<dbReference type="InterPro" id="IPR017871">
    <property type="entry name" value="ABC_transporter-like_CS"/>
</dbReference>
<dbReference type="PANTHER" id="PTHR43553">
    <property type="entry name" value="HEAVY METAL TRANSPORTER"/>
    <property type="match status" value="1"/>
</dbReference>
<name>G5IEB1_9FIRM</name>
<dbReference type="InterPro" id="IPR015856">
    <property type="entry name" value="ABC_transpr_CbiO/EcfA_su"/>
</dbReference>
<dbReference type="RefSeq" id="WP_006779819.1">
    <property type="nucleotide sequence ID" value="NZ_CP040506.1"/>
</dbReference>
<evidence type="ECO:0000313" key="10">
    <source>
        <dbReference type="EMBL" id="EHI60166.1"/>
    </source>
</evidence>
<dbReference type="Proteomes" id="UP000005384">
    <property type="component" value="Unassembled WGS sequence"/>
</dbReference>
<protein>
    <recommendedName>
        <fullName evidence="9">ABC transporter domain-containing protein</fullName>
    </recommendedName>
</protein>